<evidence type="ECO:0000256" key="4">
    <source>
        <dbReference type="ARBA" id="ARBA00022598"/>
    </source>
</evidence>
<comment type="cofactor">
    <cofactor evidence="1">
        <name>Mg(2+)</name>
        <dbReference type="ChEBI" id="CHEBI:18420"/>
    </cofactor>
</comment>
<dbReference type="InterPro" id="IPR012308">
    <property type="entry name" value="DNA_ligase_ATP-dep_N"/>
</dbReference>
<feature type="domain" description="ATP-dependent DNA ligase family profile" evidence="18">
    <location>
        <begin position="463"/>
        <end position="599"/>
    </location>
</feature>
<dbReference type="Pfam" id="PF04679">
    <property type="entry name" value="DNA_ligase_A_C"/>
    <property type="match status" value="1"/>
</dbReference>
<evidence type="ECO:0000256" key="3">
    <source>
        <dbReference type="ARBA" id="ARBA00007572"/>
    </source>
</evidence>
<dbReference type="STRING" id="670386.D3B9H0"/>
<keyword evidence="7 15" id="KW-0547">Nucleotide-binding</keyword>
<dbReference type="GO" id="GO:0003677">
    <property type="term" value="F:DNA binding"/>
    <property type="evidence" value="ECO:0007669"/>
    <property type="project" value="InterPro"/>
</dbReference>
<sequence length="1051" mass="121389">MLSLYYDDDEPVVKNSNNNVNVNKNTTTTTTSSTTAVKTNNNNVNRQSPIKNNNNKKSIVSSVALSLEYKDDDDEEEKEEEEEEEEENDINNNSRDQLLLNEYQQQQQQQQQQDNHNSNNNNNLMDEEELIPVDYEYQKTVPFHIFCELLDRLTQVTKHTDKKSLLTTFFNNYKDKDNLFPIIRLFLPQLDKDRQVYGLKEKTLAKFYVEMLGIAPNSIDAIRLINWKRSTTNEIGGDFGNAVFLSLKNRCLEKGRISIADINITLDQLIVTDDKREKQRLLKRLLRHTTATEQKWFVRIVLKEMKTGLSEKMILNFLHPDAMNLFNHTSSLRRVCQDIKGSGRPLDYDGKTILIGQPIKPMLADRKPLETVLNAIEEESFIVETKYDGERIQIHKQNDKIKLYSRNSNDCTHIYSKLLNPIIKECVTVENCIIDGELLVWDTIVQRYEEFGKLKTLALNQTVDNVGKQLCFIAFDVLYVGDKSVVELPLSQRYAILKRCISAKSHQFEVSEHRVCSSKQEIVQLLDAAILAREEGIMVKRLDSVYTPGERRDKWIKLKPEYLDGVGDDLDLVIVGGYYGSGVGRRGGTISHFILGVPELLEQQEGEEQQQKQLVTFKSFCKVGSGYTDSELRTLQERLTPHWQKRPLGNVQFGTERPDVYIDPTASFVLQIKAAQIVITEKYKVGFTLRFPRVVKIRDDKQWSECLDEAGVISLANEYEGRYAKRKIEIQDGKSTKKRRTSTTKKPKKKIGVLQCFEDTDTTGVVKQSGLFEGLEFCVVKGDRQHSKAMLEIVIVENGGTKVQYPSKKTNYVVSSMKEVLKIQNLISSGSFDIVHFQWLLDCIEGKRRIPLGPKYMIFTTEATRDIFSKEIDPYGDSFTEDTDVQTLKDAFKQIERQSQQQNKQLNNNMIYQAKQQQQLQLTLPTDKKNELFEYIESNYLIKEWWSLFRGLRFYLDRYQVVGEKSTIMESNTFELVKNQIIFYGGIITSDIDDNVQYVVIDPNNNSRLPFLKNRIHRLDNNSTTTEIVTVDWVDEQLRLNSPLLHKNTTQ</sequence>
<reference evidence="20 21" key="1">
    <citation type="journal article" date="2011" name="Genome Res.">
        <title>Phylogeny-wide analysis of social amoeba genomes highlights ancient origins for complex intercellular communication.</title>
        <authorList>
            <person name="Heidel A.J."/>
            <person name="Lawal H.M."/>
            <person name="Felder M."/>
            <person name="Schilde C."/>
            <person name="Helps N.R."/>
            <person name="Tunggal B."/>
            <person name="Rivero F."/>
            <person name="John U."/>
            <person name="Schleicher M."/>
            <person name="Eichinger L."/>
            <person name="Platzer M."/>
            <person name="Noegel A.A."/>
            <person name="Schaap P."/>
            <person name="Gloeckner G."/>
        </authorList>
    </citation>
    <scope>NUCLEOTIDE SEQUENCE [LARGE SCALE GENOMIC DNA]</scope>
    <source>
        <strain evidence="21">ATCC 26659 / Pp 5 / PN500</strain>
    </source>
</reference>
<dbReference type="InterPro" id="IPR000977">
    <property type="entry name" value="DNA_ligase_ATP-dep"/>
</dbReference>
<keyword evidence="5" id="KW-0479">Metal-binding</keyword>
<dbReference type="Gene3D" id="1.10.3260.10">
    <property type="entry name" value="DNA ligase, ATP-dependent, N-terminal domain"/>
    <property type="match status" value="1"/>
</dbReference>
<evidence type="ECO:0000256" key="2">
    <source>
        <dbReference type="ARBA" id="ARBA00004123"/>
    </source>
</evidence>
<dbReference type="InterPro" id="IPR029710">
    <property type="entry name" value="LIG4"/>
</dbReference>
<gene>
    <name evidence="20" type="primary">lig4</name>
    <name evidence="20" type="ORF">PPL_05114</name>
</gene>
<evidence type="ECO:0000313" key="20">
    <source>
        <dbReference type="EMBL" id="EFA81882.1"/>
    </source>
</evidence>
<keyword evidence="21" id="KW-1185">Reference proteome</keyword>
<dbReference type="InterPro" id="IPR036599">
    <property type="entry name" value="DNA_ligase_N_sf"/>
</dbReference>
<comment type="caution">
    <text evidence="20">The sequence shown here is derived from an EMBL/GenBank/DDBJ whole genome shotgun (WGS) entry which is preliminary data.</text>
</comment>
<dbReference type="SUPFAM" id="SSF56091">
    <property type="entry name" value="DNA ligase/mRNA capping enzyme, catalytic domain"/>
    <property type="match status" value="1"/>
</dbReference>
<feature type="region of interest" description="Disordered" evidence="17">
    <location>
        <begin position="1"/>
        <end position="124"/>
    </location>
</feature>
<keyword evidence="9 15" id="KW-0067">ATP-binding</keyword>
<dbReference type="Gene3D" id="3.30.470.30">
    <property type="entry name" value="DNA ligase/mRNA capping enzyme"/>
    <property type="match status" value="1"/>
</dbReference>
<evidence type="ECO:0000256" key="17">
    <source>
        <dbReference type="SAM" id="MobiDB-lite"/>
    </source>
</evidence>
<evidence type="ECO:0000256" key="8">
    <source>
        <dbReference type="ARBA" id="ARBA00022763"/>
    </source>
</evidence>
<proteinExistence type="inferred from homology"/>
<dbReference type="PANTHER" id="PTHR45997:SF1">
    <property type="entry name" value="DNA LIGASE 4"/>
    <property type="match status" value="1"/>
</dbReference>
<evidence type="ECO:0000256" key="6">
    <source>
        <dbReference type="ARBA" id="ARBA00022737"/>
    </source>
</evidence>
<dbReference type="InterPro" id="IPR001357">
    <property type="entry name" value="BRCT_dom"/>
</dbReference>
<evidence type="ECO:0000256" key="12">
    <source>
        <dbReference type="ARBA" id="ARBA00023204"/>
    </source>
</evidence>
<dbReference type="PROSITE" id="PS00333">
    <property type="entry name" value="DNA_LIGASE_A2"/>
    <property type="match status" value="1"/>
</dbReference>
<dbReference type="SUPFAM" id="SSF117018">
    <property type="entry name" value="ATP-dependent DNA ligase DNA-binding domain"/>
    <property type="match status" value="1"/>
</dbReference>
<dbReference type="Pfam" id="PF01068">
    <property type="entry name" value="DNA_ligase_A_M"/>
    <property type="match status" value="1"/>
</dbReference>
<evidence type="ECO:0000259" key="19">
    <source>
        <dbReference type="PROSITE" id="PS50172"/>
    </source>
</evidence>
<keyword evidence="4 15" id="KW-0436">Ligase</keyword>
<evidence type="ECO:0000313" key="21">
    <source>
        <dbReference type="Proteomes" id="UP000001396"/>
    </source>
</evidence>
<feature type="compositionally biased region" description="Acidic residues" evidence="17">
    <location>
        <begin position="1"/>
        <end position="10"/>
    </location>
</feature>
<feature type="compositionally biased region" description="Low complexity" evidence="17">
    <location>
        <begin position="97"/>
        <end position="124"/>
    </location>
</feature>
<evidence type="ECO:0000256" key="9">
    <source>
        <dbReference type="ARBA" id="ARBA00022840"/>
    </source>
</evidence>
<comment type="subcellular location">
    <subcellularLocation>
        <location evidence="2">Nucleus</location>
    </subcellularLocation>
</comment>
<dbReference type="InterPro" id="IPR012310">
    <property type="entry name" value="DNA_ligase_ATP-dep_cent"/>
</dbReference>
<dbReference type="PROSITE" id="PS50160">
    <property type="entry name" value="DNA_LIGASE_A3"/>
    <property type="match status" value="1"/>
</dbReference>
<organism evidence="20 21">
    <name type="scientific">Heterostelium pallidum (strain ATCC 26659 / Pp 5 / PN500)</name>
    <name type="common">Cellular slime mold</name>
    <name type="synonym">Polysphondylium pallidum</name>
    <dbReference type="NCBI Taxonomy" id="670386"/>
    <lineage>
        <taxon>Eukaryota</taxon>
        <taxon>Amoebozoa</taxon>
        <taxon>Evosea</taxon>
        <taxon>Eumycetozoa</taxon>
        <taxon>Dictyostelia</taxon>
        <taxon>Acytosteliales</taxon>
        <taxon>Acytosteliaceae</taxon>
        <taxon>Heterostelium</taxon>
    </lineage>
</organism>
<dbReference type="AlphaFoldDB" id="D3B9H0"/>
<dbReference type="GO" id="GO:0071897">
    <property type="term" value="P:DNA biosynthetic process"/>
    <property type="evidence" value="ECO:0007669"/>
    <property type="project" value="InterPro"/>
</dbReference>
<dbReference type="RefSeq" id="XP_020433999.1">
    <property type="nucleotide sequence ID" value="XM_020576010.1"/>
</dbReference>
<dbReference type="InterPro" id="IPR016059">
    <property type="entry name" value="DNA_ligase_ATP-dep_CS"/>
</dbReference>
<dbReference type="InParanoid" id="D3B9H0"/>
<dbReference type="PROSITE" id="PS00697">
    <property type="entry name" value="DNA_LIGASE_A1"/>
    <property type="match status" value="1"/>
</dbReference>
<dbReference type="FunCoup" id="D3B9H0">
    <property type="interactions" value="398"/>
</dbReference>
<dbReference type="EC" id="6.5.1.1" evidence="15"/>
<keyword evidence="12 15" id="KW-0234">DNA repair</keyword>
<dbReference type="Pfam" id="PF11411">
    <property type="entry name" value="DNA_ligase_IV"/>
    <property type="match status" value="1"/>
</dbReference>
<evidence type="ECO:0000256" key="14">
    <source>
        <dbReference type="ARBA" id="ARBA00034003"/>
    </source>
</evidence>
<feature type="domain" description="BRCT" evidence="19">
    <location>
        <begin position="767"/>
        <end position="857"/>
    </location>
</feature>
<dbReference type="PANTHER" id="PTHR45997">
    <property type="entry name" value="DNA LIGASE 4"/>
    <property type="match status" value="1"/>
</dbReference>
<protein>
    <recommendedName>
        <fullName evidence="15">DNA ligase</fullName>
        <ecNumber evidence="15">6.5.1.1</ecNumber>
    </recommendedName>
</protein>
<dbReference type="Gene3D" id="3.40.50.10190">
    <property type="entry name" value="BRCT domain"/>
    <property type="match status" value="2"/>
</dbReference>
<dbReference type="CDD" id="cd07968">
    <property type="entry name" value="OBF_DNA_ligase_IV"/>
    <property type="match status" value="1"/>
</dbReference>
<accession>D3B9H0</accession>
<dbReference type="CDD" id="cd17722">
    <property type="entry name" value="BRCT_DNA_ligase_IV_rpt1"/>
    <property type="match status" value="1"/>
</dbReference>
<keyword evidence="8 15" id="KW-0227">DNA damage</keyword>
<comment type="similarity">
    <text evidence="3 16">Belongs to the ATP-dependent DNA ligase family.</text>
</comment>
<name>D3B9H0_HETP5</name>
<evidence type="ECO:0000259" key="18">
    <source>
        <dbReference type="PROSITE" id="PS50160"/>
    </source>
</evidence>
<dbReference type="EMBL" id="ADBJ01000022">
    <property type="protein sequence ID" value="EFA81882.1"/>
    <property type="molecule type" value="Genomic_DNA"/>
</dbReference>
<feature type="compositionally biased region" description="Low complexity" evidence="17">
    <location>
        <begin position="13"/>
        <end position="63"/>
    </location>
</feature>
<evidence type="ECO:0000256" key="13">
    <source>
        <dbReference type="ARBA" id="ARBA00023242"/>
    </source>
</evidence>
<dbReference type="GO" id="GO:0046872">
    <property type="term" value="F:metal ion binding"/>
    <property type="evidence" value="ECO:0007669"/>
    <property type="project" value="UniProtKB-KW"/>
</dbReference>
<dbReference type="CDD" id="cd07903">
    <property type="entry name" value="Adenylation_DNA_ligase_IV"/>
    <property type="match status" value="1"/>
</dbReference>
<evidence type="ECO:0000256" key="11">
    <source>
        <dbReference type="ARBA" id="ARBA00023172"/>
    </source>
</evidence>
<feature type="domain" description="BRCT" evidence="19">
    <location>
        <begin position="944"/>
        <end position="1051"/>
    </location>
</feature>
<dbReference type="GO" id="GO:0003910">
    <property type="term" value="F:DNA ligase (ATP) activity"/>
    <property type="evidence" value="ECO:0007669"/>
    <property type="project" value="UniProtKB-EC"/>
</dbReference>
<evidence type="ECO:0000256" key="10">
    <source>
        <dbReference type="ARBA" id="ARBA00022842"/>
    </source>
</evidence>
<dbReference type="InterPro" id="IPR036420">
    <property type="entry name" value="BRCT_dom_sf"/>
</dbReference>
<keyword evidence="13" id="KW-0539">Nucleus</keyword>
<evidence type="ECO:0000256" key="5">
    <source>
        <dbReference type="ARBA" id="ARBA00022723"/>
    </source>
</evidence>
<dbReference type="InterPro" id="IPR012309">
    <property type="entry name" value="DNA_ligase_ATP-dep_C"/>
</dbReference>
<feature type="compositionally biased region" description="Acidic residues" evidence="17">
    <location>
        <begin position="70"/>
        <end position="89"/>
    </location>
</feature>
<dbReference type="GO" id="GO:0005524">
    <property type="term" value="F:ATP binding"/>
    <property type="evidence" value="ECO:0007669"/>
    <property type="project" value="UniProtKB-KW"/>
</dbReference>
<dbReference type="GO" id="GO:0006310">
    <property type="term" value="P:DNA recombination"/>
    <property type="evidence" value="ECO:0007669"/>
    <property type="project" value="UniProtKB-KW"/>
</dbReference>
<dbReference type="SMART" id="SM00292">
    <property type="entry name" value="BRCT"/>
    <property type="match status" value="2"/>
</dbReference>
<keyword evidence="10" id="KW-0460">Magnesium</keyword>
<evidence type="ECO:0000256" key="16">
    <source>
        <dbReference type="RuleBase" id="RU004196"/>
    </source>
</evidence>
<comment type="catalytic activity">
    <reaction evidence="14 15">
        <text>ATP + (deoxyribonucleotide)n-3'-hydroxyl + 5'-phospho-(deoxyribonucleotide)m = (deoxyribonucleotide)n+m + AMP + diphosphate.</text>
        <dbReference type="EC" id="6.5.1.1"/>
    </reaction>
</comment>
<dbReference type="SUPFAM" id="SSF52113">
    <property type="entry name" value="BRCT domain"/>
    <property type="match status" value="2"/>
</dbReference>
<dbReference type="InterPro" id="IPR012340">
    <property type="entry name" value="NA-bd_OB-fold"/>
</dbReference>
<dbReference type="GeneID" id="31360600"/>
<dbReference type="SUPFAM" id="SSF50249">
    <property type="entry name" value="Nucleic acid-binding proteins"/>
    <property type="match status" value="1"/>
</dbReference>
<dbReference type="Gene3D" id="2.40.50.140">
    <property type="entry name" value="Nucleic acid-binding proteins"/>
    <property type="match status" value="1"/>
</dbReference>
<dbReference type="PROSITE" id="PS50172">
    <property type="entry name" value="BRCT"/>
    <property type="match status" value="2"/>
</dbReference>
<keyword evidence="6" id="KW-0677">Repeat</keyword>
<dbReference type="OMA" id="EGIMIKH"/>
<evidence type="ECO:0000256" key="1">
    <source>
        <dbReference type="ARBA" id="ARBA00001946"/>
    </source>
</evidence>
<evidence type="ECO:0000256" key="15">
    <source>
        <dbReference type="RuleBase" id="RU000617"/>
    </source>
</evidence>
<evidence type="ECO:0000256" key="7">
    <source>
        <dbReference type="ARBA" id="ARBA00022741"/>
    </source>
</evidence>
<dbReference type="GO" id="GO:0006303">
    <property type="term" value="P:double-strand break repair via nonhomologous end joining"/>
    <property type="evidence" value="ECO:0007669"/>
    <property type="project" value="TreeGrafter"/>
</dbReference>
<keyword evidence="11 15" id="KW-0233">DNA recombination</keyword>
<dbReference type="Pfam" id="PF04675">
    <property type="entry name" value="DNA_ligase_A_N"/>
    <property type="match status" value="1"/>
</dbReference>
<dbReference type="Pfam" id="PF00533">
    <property type="entry name" value="BRCT"/>
    <property type="match status" value="1"/>
</dbReference>
<dbReference type="NCBIfam" id="TIGR00574">
    <property type="entry name" value="dnl1"/>
    <property type="match status" value="1"/>
</dbReference>
<dbReference type="InterPro" id="IPR021536">
    <property type="entry name" value="DNA_ligase_IV_dom"/>
</dbReference>
<dbReference type="Proteomes" id="UP000001396">
    <property type="component" value="Unassembled WGS sequence"/>
</dbReference>
<dbReference type="InterPro" id="IPR044125">
    <property type="entry name" value="Adenylation_DNA_ligase_IV"/>
</dbReference>
<dbReference type="GO" id="GO:0006297">
    <property type="term" value="P:nucleotide-excision repair, DNA gap filling"/>
    <property type="evidence" value="ECO:0007669"/>
    <property type="project" value="TreeGrafter"/>
</dbReference>
<dbReference type="GO" id="GO:0032807">
    <property type="term" value="C:DNA ligase IV complex"/>
    <property type="evidence" value="ECO:0007669"/>
    <property type="project" value="TreeGrafter"/>
</dbReference>